<dbReference type="GO" id="GO:0003677">
    <property type="term" value="F:DNA binding"/>
    <property type="evidence" value="ECO:0007669"/>
    <property type="project" value="UniProtKB-KW"/>
</dbReference>
<proteinExistence type="predicted"/>
<protein>
    <recommendedName>
        <fullName evidence="9">Chemotaxis protein CheY</fullName>
    </recommendedName>
</protein>
<dbReference type="PRINTS" id="PR00038">
    <property type="entry name" value="HTHLUXR"/>
</dbReference>
<evidence type="ECO:0008006" key="9">
    <source>
        <dbReference type="Google" id="ProtNLM"/>
    </source>
</evidence>
<dbReference type="Gene3D" id="1.10.10.10">
    <property type="entry name" value="Winged helix-like DNA-binding domain superfamily/Winged helix DNA-binding domain"/>
    <property type="match status" value="1"/>
</dbReference>
<reference evidence="7 8" key="1">
    <citation type="journal article" date="2013" name="Genome Announc.">
        <title>Genome Sequence of Novosphingobium lindaniclasticum LE124T, Isolated from a Hexachlorocyclohexane Dumpsite.</title>
        <authorList>
            <person name="Saxena A."/>
            <person name="Nayyar N."/>
            <person name="Sangwan N."/>
            <person name="Kumari R."/>
            <person name="Khurana J.P."/>
            <person name="Lal R."/>
        </authorList>
    </citation>
    <scope>NUCLEOTIDE SEQUENCE [LARGE SCALE GENOMIC DNA]</scope>
    <source>
        <strain evidence="7 8">LE124</strain>
    </source>
</reference>
<dbReference type="GO" id="GO:0000160">
    <property type="term" value="P:phosphorelay signal transduction system"/>
    <property type="evidence" value="ECO:0007669"/>
    <property type="project" value="InterPro"/>
</dbReference>
<dbReference type="PROSITE" id="PS00622">
    <property type="entry name" value="HTH_LUXR_1"/>
    <property type="match status" value="1"/>
</dbReference>
<gene>
    <name evidence="7" type="ORF">L284_22055</name>
</gene>
<dbReference type="CDD" id="cd06170">
    <property type="entry name" value="LuxR_C_like"/>
    <property type="match status" value="1"/>
</dbReference>
<dbReference type="InterPro" id="IPR000792">
    <property type="entry name" value="Tscrpt_reg_LuxR_C"/>
</dbReference>
<dbReference type="PANTHER" id="PTHR44688">
    <property type="entry name" value="DNA-BINDING TRANSCRIPTIONAL ACTIVATOR DEVR_DOSR"/>
    <property type="match status" value="1"/>
</dbReference>
<dbReference type="PANTHER" id="PTHR44688:SF16">
    <property type="entry name" value="DNA-BINDING TRANSCRIPTIONAL ACTIVATOR DEVR_DOSR"/>
    <property type="match status" value="1"/>
</dbReference>
<dbReference type="InterPro" id="IPR016032">
    <property type="entry name" value="Sig_transdc_resp-reg_C-effctor"/>
</dbReference>
<organism evidence="7 8">
    <name type="scientific">Novosphingobium lindaniclasticum LE124</name>
    <dbReference type="NCBI Taxonomy" id="1096930"/>
    <lineage>
        <taxon>Bacteria</taxon>
        <taxon>Pseudomonadati</taxon>
        <taxon>Pseudomonadota</taxon>
        <taxon>Alphaproteobacteria</taxon>
        <taxon>Sphingomonadales</taxon>
        <taxon>Sphingomonadaceae</taxon>
        <taxon>Novosphingobium</taxon>
    </lineage>
</organism>
<name>T0IEB6_9SPHN</name>
<evidence type="ECO:0000259" key="6">
    <source>
        <dbReference type="PROSITE" id="PS50110"/>
    </source>
</evidence>
<evidence type="ECO:0000256" key="1">
    <source>
        <dbReference type="ARBA" id="ARBA00023015"/>
    </source>
</evidence>
<evidence type="ECO:0000313" key="8">
    <source>
        <dbReference type="Proteomes" id="UP000015527"/>
    </source>
</evidence>
<dbReference type="GO" id="GO:0006355">
    <property type="term" value="P:regulation of DNA-templated transcription"/>
    <property type="evidence" value="ECO:0007669"/>
    <property type="project" value="InterPro"/>
</dbReference>
<dbReference type="PATRIC" id="fig|1096930.3.peg.4336"/>
<evidence type="ECO:0000259" key="5">
    <source>
        <dbReference type="PROSITE" id="PS50043"/>
    </source>
</evidence>
<evidence type="ECO:0000256" key="2">
    <source>
        <dbReference type="ARBA" id="ARBA00023125"/>
    </source>
</evidence>
<dbReference type="PROSITE" id="PS50110">
    <property type="entry name" value="RESPONSE_REGULATORY"/>
    <property type="match status" value="1"/>
</dbReference>
<keyword evidence="1" id="KW-0805">Transcription regulation</keyword>
<dbReference type="Proteomes" id="UP000015527">
    <property type="component" value="Unassembled WGS sequence"/>
</dbReference>
<dbReference type="AlphaFoldDB" id="T0IEB6"/>
<comment type="caution">
    <text evidence="4">Lacks conserved residue(s) required for the propagation of feature annotation.</text>
</comment>
<evidence type="ECO:0000256" key="3">
    <source>
        <dbReference type="ARBA" id="ARBA00023163"/>
    </source>
</evidence>
<evidence type="ECO:0000256" key="4">
    <source>
        <dbReference type="PROSITE-ProRule" id="PRU00169"/>
    </source>
</evidence>
<dbReference type="InterPro" id="IPR036388">
    <property type="entry name" value="WH-like_DNA-bd_sf"/>
</dbReference>
<keyword evidence="2" id="KW-0238">DNA-binding</keyword>
<accession>T0IEB6</accession>
<dbReference type="InterPro" id="IPR011006">
    <property type="entry name" value="CheY-like_superfamily"/>
</dbReference>
<dbReference type="SMART" id="SM00421">
    <property type="entry name" value="HTH_LUXR"/>
    <property type="match status" value="1"/>
</dbReference>
<keyword evidence="8" id="KW-1185">Reference proteome</keyword>
<feature type="domain" description="HTH luxR-type" evidence="5">
    <location>
        <begin position="155"/>
        <end position="220"/>
    </location>
</feature>
<sequence>MHFGPFGGGQKEDIMALATRPAPGKILIVGGEGEAPSTLLALLRSQGFAVETFASACALLDTALPEAPCCIVAEAKMPQIDGLDLIERLERRGEPIPVVLVTDEADVPLSVRAIKAGAVDFLPRPYDERDMLGAVEHALEIDSRRRKVARNQRGVIQRFEMLTQRERQVLDGVVRGLMNKQIAWELDISEVTVKLHRSSMMRKMDLRSVPDLVRASQILPAEYALSCAA</sequence>
<dbReference type="Gene3D" id="3.40.50.2300">
    <property type="match status" value="1"/>
</dbReference>
<dbReference type="eggNOG" id="COG4566">
    <property type="taxonomic scope" value="Bacteria"/>
</dbReference>
<dbReference type="EMBL" id="ATHL01000151">
    <property type="protein sequence ID" value="EQB08009.1"/>
    <property type="molecule type" value="Genomic_DNA"/>
</dbReference>
<comment type="caution">
    <text evidence="7">The sequence shown here is derived from an EMBL/GenBank/DDBJ whole genome shotgun (WGS) entry which is preliminary data.</text>
</comment>
<dbReference type="Pfam" id="PF00196">
    <property type="entry name" value="GerE"/>
    <property type="match status" value="1"/>
</dbReference>
<evidence type="ECO:0000313" key="7">
    <source>
        <dbReference type="EMBL" id="EQB08009.1"/>
    </source>
</evidence>
<dbReference type="Pfam" id="PF00072">
    <property type="entry name" value="Response_reg"/>
    <property type="match status" value="1"/>
</dbReference>
<keyword evidence="3" id="KW-0804">Transcription</keyword>
<dbReference type="SUPFAM" id="SSF46894">
    <property type="entry name" value="C-terminal effector domain of the bipartite response regulators"/>
    <property type="match status" value="1"/>
</dbReference>
<dbReference type="InterPro" id="IPR001789">
    <property type="entry name" value="Sig_transdc_resp-reg_receiver"/>
</dbReference>
<feature type="domain" description="Response regulatory" evidence="6">
    <location>
        <begin position="25"/>
        <end position="139"/>
    </location>
</feature>
<dbReference type="PROSITE" id="PS50043">
    <property type="entry name" value="HTH_LUXR_2"/>
    <property type="match status" value="1"/>
</dbReference>
<dbReference type="SMART" id="SM00448">
    <property type="entry name" value="REC"/>
    <property type="match status" value="1"/>
</dbReference>
<dbReference type="SUPFAM" id="SSF52172">
    <property type="entry name" value="CheY-like"/>
    <property type="match status" value="1"/>
</dbReference>